<keyword evidence="3" id="KW-0963">Cytoplasm</keyword>
<keyword evidence="6" id="KW-0342">GTP-binding</keyword>
<keyword evidence="11" id="KW-1185">Reference proteome</keyword>
<dbReference type="PANTHER" id="PTHR43721:SF22">
    <property type="entry name" value="ELONGATION FACTOR TU, MITOCHONDRIAL"/>
    <property type="match status" value="1"/>
</dbReference>
<dbReference type="Gene3D" id="1.10.10.10">
    <property type="entry name" value="Winged helix-like DNA-binding domain superfamily/Winged helix DNA-binding domain"/>
    <property type="match status" value="1"/>
</dbReference>
<dbReference type="InterPro" id="IPR050055">
    <property type="entry name" value="EF-Tu_GTPase"/>
</dbReference>
<dbReference type="Proteomes" id="UP000287171">
    <property type="component" value="Unassembled WGS sequence"/>
</dbReference>
<accession>A0A402B3S8</accession>
<dbReference type="InterPro" id="IPR004161">
    <property type="entry name" value="EFTu-like_2"/>
</dbReference>
<evidence type="ECO:0000256" key="5">
    <source>
        <dbReference type="ARBA" id="ARBA00022917"/>
    </source>
</evidence>
<dbReference type="NCBIfam" id="TIGR00475">
    <property type="entry name" value="selB"/>
    <property type="match status" value="1"/>
</dbReference>
<comment type="caution">
    <text evidence="10">The sequence shown here is derived from an EMBL/GenBank/DDBJ whole genome shotgun (WGS) entry which is preliminary data.</text>
</comment>
<dbReference type="CDD" id="cd15491">
    <property type="entry name" value="selB_III"/>
    <property type="match status" value="1"/>
</dbReference>
<dbReference type="PRINTS" id="PR00315">
    <property type="entry name" value="ELONGATNFCT"/>
</dbReference>
<dbReference type="GO" id="GO:0003746">
    <property type="term" value="F:translation elongation factor activity"/>
    <property type="evidence" value="ECO:0007669"/>
    <property type="project" value="InterPro"/>
</dbReference>
<dbReference type="InterPro" id="IPR000795">
    <property type="entry name" value="T_Tr_GTP-bd_dom"/>
</dbReference>
<dbReference type="Gene3D" id="1.10.10.2770">
    <property type="match status" value="1"/>
</dbReference>
<organism evidence="10 11">
    <name type="scientific">Dictyobacter alpinus</name>
    <dbReference type="NCBI Taxonomy" id="2014873"/>
    <lineage>
        <taxon>Bacteria</taxon>
        <taxon>Bacillati</taxon>
        <taxon>Chloroflexota</taxon>
        <taxon>Ktedonobacteria</taxon>
        <taxon>Ktedonobacterales</taxon>
        <taxon>Dictyobacteraceae</taxon>
        <taxon>Dictyobacter</taxon>
    </lineage>
</organism>
<dbReference type="PANTHER" id="PTHR43721">
    <property type="entry name" value="ELONGATION FACTOR TU-RELATED"/>
    <property type="match status" value="1"/>
</dbReference>
<dbReference type="CDD" id="cd04171">
    <property type="entry name" value="SelB"/>
    <property type="match status" value="1"/>
</dbReference>
<dbReference type="Pfam" id="PF09107">
    <property type="entry name" value="WHD_3rd_SelB"/>
    <property type="match status" value="1"/>
</dbReference>
<reference evidence="11" key="1">
    <citation type="submission" date="2018-12" db="EMBL/GenBank/DDBJ databases">
        <title>Tengunoibacter tsumagoiensis gen. nov., sp. nov., Dictyobacter kobayashii sp. nov., D. alpinus sp. nov., and D. joshuensis sp. nov. and description of Dictyobacteraceae fam. nov. within the order Ktedonobacterales isolated from Tengu-no-mugimeshi.</title>
        <authorList>
            <person name="Wang C.M."/>
            <person name="Zheng Y."/>
            <person name="Sakai Y."/>
            <person name="Toyoda A."/>
            <person name="Minakuchi Y."/>
            <person name="Abe K."/>
            <person name="Yokota A."/>
            <person name="Yabe S."/>
        </authorList>
    </citation>
    <scope>NUCLEOTIDE SEQUENCE [LARGE SCALE GENOMIC DNA]</scope>
    <source>
        <strain evidence="11">Uno16</strain>
    </source>
</reference>
<dbReference type="Pfam" id="PF00009">
    <property type="entry name" value="GTP_EFTU"/>
    <property type="match status" value="1"/>
</dbReference>
<evidence type="ECO:0000259" key="9">
    <source>
        <dbReference type="PROSITE" id="PS51722"/>
    </source>
</evidence>
<evidence type="ECO:0000256" key="4">
    <source>
        <dbReference type="ARBA" id="ARBA00022741"/>
    </source>
</evidence>
<dbReference type="OrthoDB" id="9804504at2"/>
<comment type="subcellular location">
    <subcellularLocation>
        <location evidence="1">Cytoplasm</location>
    </subcellularLocation>
</comment>
<dbReference type="InterPro" id="IPR036390">
    <property type="entry name" value="WH_DNA-bd_sf"/>
</dbReference>
<dbReference type="GO" id="GO:0003924">
    <property type="term" value="F:GTPase activity"/>
    <property type="evidence" value="ECO:0007669"/>
    <property type="project" value="InterPro"/>
</dbReference>
<dbReference type="InterPro" id="IPR027417">
    <property type="entry name" value="P-loop_NTPase"/>
</dbReference>
<evidence type="ECO:0000256" key="7">
    <source>
        <dbReference type="ARBA" id="ARBA00025526"/>
    </source>
</evidence>
<dbReference type="SUPFAM" id="SSF46785">
    <property type="entry name" value="Winged helix' DNA-binding domain"/>
    <property type="match status" value="2"/>
</dbReference>
<dbReference type="InterPro" id="IPR015190">
    <property type="entry name" value="Elong_fac_SelB-wing-hlx_typ-2"/>
</dbReference>
<dbReference type="InterPro" id="IPR009001">
    <property type="entry name" value="Transl_elong_EF1A/Init_IF2_C"/>
</dbReference>
<evidence type="ECO:0000256" key="3">
    <source>
        <dbReference type="ARBA" id="ARBA00022490"/>
    </source>
</evidence>
<dbReference type="Pfam" id="PF25461">
    <property type="entry name" value="Beta-barrel_SelB"/>
    <property type="match status" value="1"/>
</dbReference>
<dbReference type="InterPro" id="IPR036388">
    <property type="entry name" value="WH-like_DNA-bd_sf"/>
</dbReference>
<sequence>MSCIGTAGHVDHGKSTLVKALTGIDPDRLTEEKERGMTIDLGFAWLKLPGGQEVSIVDVPGHESFIKNMLAGVGGIDAALLVIAADEGIMPQTREHLAILDLLQVQRGIVVLTKADLVDADWLEMVREEVAEYLKPTVLAGAPIIPVSAYTGQGLPELLSTLEHILQTSSERKNIARPRLPIDRVFSLTGFGTIVTGTLLDGMLKVGQEVEILPQGKKSRIRSLQTHKQQLDETLPGRRVAINLANIARSELERGNVVALPDQLRPTVLFDARLHLWAEAPRSLAHNTAVDLYSGSQEVAARVRLLDTDELQPGQSAWAQLRLERAAVLARHDRFILRIPSPSMTIGGGEVIDISPRYHRRHQAAVLSALIQLEQGTPEEIVLAVLDRQQRTKAANIPKHTHNQPGYLLEEIVKQSNLAHDVTQQILESLLSEGRVYKIGVYWFAQTVWDALVAEALRLVQEFHQRYPLRSGVSKEEWRARLNLQPKLAAEIFAVLVEKGHLENVETAGGEEHTQRQALARTGGLIRLPGFLPSFTPAQQRQVDQLLQLFGEQPYQPPIRSEADASVGVEMVNALIEQGQLVKIGDGLLFSNTAYTTALSKIVSYMHEHGKITVAEARDVLGTTRKYILPLLEHMDVLRITQRRGDERIPGTTLFRGQIT</sequence>
<keyword evidence="4" id="KW-0547">Nucleotide-binding</keyword>
<dbReference type="InterPro" id="IPR004535">
    <property type="entry name" value="Transl_elong_SelB"/>
</dbReference>
<evidence type="ECO:0000256" key="2">
    <source>
        <dbReference type="ARBA" id="ARBA00015953"/>
    </source>
</evidence>
<dbReference type="GO" id="GO:0001514">
    <property type="term" value="P:selenocysteine incorporation"/>
    <property type="evidence" value="ECO:0007669"/>
    <property type="project" value="InterPro"/>
</dbReference>
<gene>
    <name evidence="10" type="ORF">KDA_14820</name>
</gene>
<evidence type="ECO:0000313" key="10">
    <source>
        <dbReference type="EMBL" id="GCE25998.1"/>
    </source>
</evidence>
<protein>
    <recommendedName>
        <fullName evidence="2">Selenocysteine-specific elongation factor</fullName>
    </recommendedName>
    <alternativeName>
        <fullName evidence="8">SelB translation factor</fullName>
    </alternativeName>
</protein>
<proteinExistence type="predicted"/>
<dbReference type="NCBIfam" id="TIGR00231">
    <property type="entry name" value="small_GTP"/>
    <property type="match status" value="1"/>
</dbReference>
<comment type="function">
    <text evidence="7">Translation factor necessary for the incorporation of selenocysteine into proteins. It probably replaces EF-Tu for the insertion of selenocysteine directed by the UGA codon. SelB binds GTP and GDP.</text>
</comment>
<evidence type="ECO:0000256" key="1">
    <source>
        <dbReference type="ARBA" id="ARBA00004496"/>
    </source>
</evidence>
<dbReference type="Pfam" id="PF03144">
    <property type="entry name" value="GTP_EFTU_D2"/>
    <property type="match status" value="1"/>
</dbReference>
<dbReference type="Gene3D" id="2.40.30.10">
    <property type="entry name" value="Translation factors"/>
    <property type="match status" value="1"/>
</dbReference>
<dbReference type="Gene3D" id="3.40.50.300">
    <property type="entry name" value="P-loop containing nucleotide triphosphate hydrolases"/>
    <property type="match status" value="1"/>
</dbReference>
<dbReference type="AlphaFoldDB" id="A0A402B3S8"/>
<dbReference type="EMBL" id="BIFT01000001">
    <property type="protein sequence ID" value="GCE25998.1"/>
    <property type="molecule type" value="Genomic_DNA"/>
</dbReference>
<dbReference type="SUPFAM" id="SSF50447">
    <property type="entry name" value="Translation proteins"/>
    <property type="match status" value="1"/>
</dbReference>
<dbReference type="RefSeq" id="WP_126626515.1">
    <property type="nucleotide sequence ID" value="NZ_BIFT01000001.1"/>
</dbReference>
<dbReference type="Pfam" id="PF09106">
    <property type="entry name" value="WHD_2nd_SelB"/>
    <property type="match status" value="1"/>
</dbReference>
<feature type="domain" description="Tr-type G" evidence="9">
    <location>
        <begin position="1"/>
        <end position="171"/>
    </location>
</feature>
<evidence type="ECO:0000256" key="6">
    <source>
        <dbReference type="ARBA" id="ARBA00023134"/>
    </source>
</evidence>
<evidence type="ECO:0000313" key="11">
    <source>
        <dbReference type="Proteomes" id="UP000287171"/>
    </source>
</evidence>
<dbReference type="PROSITE" id="PS51722">
    <property type="entry name" value="G_TR_2"/>
    <property type="match status" value="1"/>
</dbReference>
<keyword evidence="5" id="KW-0648">Protein biosynthesis</keyword>
<dbReference type="InterPro" id="IPR009000">
    <property type="entry name" value="Transl_B-barrel_sf"/>
</dbReference>
<dbReference type="FunFam" id="3.40.50.300:FF:001064">
    <property type="entry name" value="Selenocysteine-specific translation elongation factor"/>
    <property type="match status" value="1"/>
</dbReference>
<dbReference type="SUPFAM" id="SSF50465">
    <property type="entry name" value="EF-Tu/eEF-1alpha/eIF2-gamma C-terminal domain"/>
    <property type="match status" value="1"/>
</dbReference>
<name>A0A402B3S8_9CHLR</name>
<dbReference type="GO" id="GO:0005525">
    <property type="term" value="F:GTP binding"/>
    <property type="evidence" value="ECO:0007669"/>
    <property type="project" value="UniProtKB-KW"/>
</dbReference>
<dbReference type="InterPro" id="IPR015191">
    <property type="entry name" value="SelB_WHD4"/>
</dbReference>
<dbReference type="SUPFAM" id="SSF52540">
    <property type="entry name" value="P-loop containing nucleoside triphosphate hydrolases"/>
    <property type="match status" value="1"/>
</dbReference>
<dbReference type="GO" id="GO:0005737">
    <property type="term" value="C:cytoplasm"/>
    <property type="evidence" value="ECO:0007669"/>
    <property type="project" value="UniProtKB-SubCell"/>
</dbReference>
<dbReference type="InterPro" id="IPR057335">
    <property type="entry name" value="Beta-barrel_SelB"/>
</dbReference>
<dbReference type="GO" id="GO:0003723">
    <property type="term" value="F:RNA binding"/>
    <property type="evidence" value="ECO:0007669"/>
    <property type="project" value="InterPro"/>
</dbReference>
<evidence type="ECO:0000256" key="8">
    <source>
        <dbReference type="ARBA" id="ARBA00031615"/>
    </source>
</evidence>
<dbReference type="InterPro" id="IPR005225">
    <property type="entry name" value="Small_GTP-bd"/>
</dbReference>
<dbReference type="CDD" id="cd03696">
    <property type="entry name" value="SelB_II"/>
    <property type="match status" value="1"/>
</dbReference>